<proteinExistence type="predicted"/>
<evidence type="ECO:0000313" key="1">
    <source>
        <dbReference type="EMBL" id="KAF1983033.1"/>
    </source>
</evidence>
<dbReference type="OrthoDB" id="3621151at2759"/>
<reference evidence="1" key="1">
    <citation type="journal article" date="2020" name="Stud. Mycol.">
        <title>101 Dothideomycetes genomes: a test case for predicting lifestyles and emergence of pathogens.</title>
        <authorList>
            <person name="Haridas S."/>
            <person name="Albert R."/>
            <person name="Binder M."/>
            <person name="Bloem J."/>
            <person name="Labutti K."/>
            <person name="Salamov A."/>
            <person name="Andreopoulos B."/>
            <person name="Baker S."/>
            <person name="Barry K."/>
            <person name="Bills G."/>
            <person name="Bluhm B."/>
            <person name="Cannon C."/>
            <person name="Castanera R."/>
            <person name="Culley D."/>
            <person name="Daum C."/>
            <person name="Ezra D."/>
            <person name="Gonzalez J."/>
            <person name="Henrissat B."/>
            <person name="Kuo A."/>
            <person name="Liang C."/>
            <person name="Lipzen A."/>
            <person name="Lutzoni F."/>
            <person name="Magnuson J."/>
            <person name="Mondo S."/>
            <person name="Nolan M."/>
            <person name="Ohm R."/>
            <person name="Pangilinan J."/>
            <person name="Park H.-J."/>
            <person name="Ramirez L."/>
            <person name="Alfaro M."/>
            <person name="Sun H."/>
            <person name="Tritt A."/>
            <person name="Yoshinaga Y."/>
            <person name="Zwiers L.-H."/>
            <person name="Turgeon B."/>
            <person name="Goodwin S."/>
            <person name="Spatafora J."/>
            <person name="Crous P."/>
            <person name="Grigoriev I."/>
        </authorList>
    </citation>
    <scope>NUCLEOTIDE SEQUENCE</scope>
    <source>
        <strain evidence="1">CBS 113979</strain>
    </source>
</reference>
<accession>A0A6G1GQ09</accession>
<dbReference type="Proteomes" id="UP000800041">
    <property type="component" value="Unassembled WGS sequence"/>
</dbReference>
<evidence type="ECO:0000313" key="2">
    <source>
        <dbReference type="Proteomes" id="UP000800041"/>
    </source>
</evidence>
<sequence length="74" mass="8710">MCSYSYSWYICGHTYYIHYNSLEVCANRLLSSYSYDAWSIDLCKNIQVECGGFSNYYCNDCSEDVSLEFELDEM</sequence>
<dbReference type="AlphaFoldDB" id="A0A6G1GQ09"/>
<gene>
    <name evidence="1" type="ORF">K402DRAFT_396967</name>
</gene>
<name>A0A6G1GQ09_9PEZI</name>
<dbReference type="EMBL" id="ML977178">
    <property type="protein sequence ID" value="KAF1983033.1"/>
    <property type="molecule type" value="Genomic_DNA"/>
</dbReference>
<protein>
    <submittedName>
        <fullName evidence="1">Uncharacterized protein</fullName>
    </submittedName>
</protein>
<organism evidence="1 2">
    <name type="scientific">Aulographum hederae CBS 113979</name>
    <dbReference type="NCBI Taxonomy" id="1176131"/>
    <lineage>
        <taxon>Eukaryota</taxon>
        <taxon>Fungi</taxon>
        <taxon>Dikarya</taxon>
        <taxon>Ascomycota</taxon>
        <taxon>Pezizomycotina</taxon>
        <taxon>Dothideomycetes</taxon>
        <taxon>Pleosporomycetidae</taxon>
        <taxon>Aulographales</taxon>
        <taxon>Aulographaceae</taxon>
    </lineage>
</organism>
<keyword evidence="2" id="KW-1185">Reference proteome</keyword>